<dbReference type="Proteomes" id="UP001447188">
    <property type="component" value="Unassembled WGS sequence"/>
</dbReference>
<protein>
    <recommendedName>
        <fullName evidence="8">Sodium/calcium exchanger membrane region domain-containing protein</fullName>
    </recommendedName>
</protein>
<evidence type="ECO:0000256" key="4">
    <source>
        <dbReference type="ARBA" id="ARBA00022692"/>
    </source>
</evidence>
<evidence type="ECO:0000256" key="3">
    <source>
        <dbReference type="ARBA" id="ARBA00022448"/>
    </source>
</evidence>
<feature type="transmembrane region" description="Helical" evidence="7">
    <location>
        <begin position="142"/>
        <end position="162"/>
    </location>
</feature>
<feature type="transmembrane region" description="Helical" evidence="7">
    <location>
        <begin position="275"/>
        <end position="296"/>
    </location>
</feature>
<comment type="subcellular location">
    <subcellularLocation>
        <location evidence="1">Membrane</location>
        <topology evidence="1">Multi-pass membrane protein</topology>
    </subcellularLocation>
</comment>
<evidence type="ECO:0000256" key="6">
    <source>
        <dbReference type="ARBA" id="ARBA00023136"/>
    </source>
</evidence>
<dbReference type="Gene3D" id="1.20.1420.30">
    <property type="entry name" value="NCX, central ion-binding region"/>
    <property type="match status" value="1"/>
</dbReference>
<dbReference type="InterPro" id="IPR051359">
    <property type="entry name" value="CaCA_antiporter"/>
</dbReference>
<name>A0ABR3GPI4_9PEZI</name>
<feature type="transmembrane region" description="Helical" evidence="7">
    <location>
        <begin position="195"/>
        <end position="216"/>
    </location>
</feature>
<keyword evidence="6 7" id="KW-0472">Membrane</keyword>
<dbReference type="PANTHER" id="PTHR12266">
    <property type="entry name" value="NA+/CA2+ K+ INDEPENDENT EXCHANGER"/>
    <property type="match status" value="1"/>
</dbReference>
<evidence type="ECO:0000256" key="5">
    <source>
        <dbReference type="ARBA" id="ARBA00022989"/>
    </source>
</evidence>
<feature type="transmembrane region" description="Helical" evidence="7">
    <location>
        <begin position="110"/>
        <end position="130"/>
    </location>
</feature>
<dbReference type="InterPro" id="IPR004837">
    <property type="entry name" value="NaCa_Exmemb"/>
</dbReference>
<keyword evidence="10" id="KW-1185">Reference proteome</keyword>
<evidence type="ECO:0000259" key="8">
    <source>
        <dbReference type="Pfam" id="PF01699"/>
    </source>
</evidence>
<dbReference type="Pfam" id="PF01699">
    <property type="entry name" value="Na_Ca_ex"/>
    <property type="match status" value="1"/>
</dbReference>
<keyword evidence="5 7" id="KW-1133">Transmembrane helix</keyword>
<feature type="transmembrane region" description="Helical" evidence="7">
    <location>
        <begin position="236"/>
        <end position="263"/>
    </location>
</feature>
<sequence>MSGPPQWRTLSWWPYSHLPPPQLLVAALFPTLRGWGDKNMIEKTLAFVAMVPVFFLTITLPVVEGNTGAANEKPKNGVPEGPVVTLEPDSPTSAVTAVAYDPVGPKEWNRWLVCVQCMTAPVFMVFMFGYDPETPYAIVRPILYALVAGLVWLAALQVSTTSESPPPWRYALCFAGFAVSIGWISAIANEVVGVLKAFGVVLGISDAILGLTIFAVGNSLGDLVADITVARLGFPVMALSACFGGPMLNILLGIGISGLYITLSRTDHEAYEIEVSSTLIISAATLLITLVFLLVVVPLNKWTMSRRIGWTLIGLWCVSTVINLGVEMSGVAGDWAVGHA</sequence>
<feature type="domain" description="Sodium/calcium exchanger membrane region" evidence="8">
    <location>
        <begin position="174"/>
        <end position="324"/>
    </location>
</feature>
<feature type="transmembrane region" description="Helical" evidence="7">
    <location>
        <begin position="168"/>
        <end position="188"/>
    </location>
</feature>
<feature type="transmembrane region" description="Helical" evidence="7">
    <location>
        <begin position="44"/>
        <end position="63"/>
    </location>
</feature>
<evidence type="ECO:0000256" key="7">
    <source>
        <dbReference type="SAM" id="Phobius"/>
    </source>
</evidence>
<organism evidence="9 10">
    <name type="scientific">Discina gigas</name>
    <dbReference type="NCBI Taxonomy" id="1032678"/>
    <lineage>
        <taxon>Eukaryota</taxon>
        <taxon>Fungi</taxon>
        <taxon>Dikarya</taxon>
        <taxon>Ascomycota</taxon>
        <taxon>Pezizomycotina</taxon>
        <taxon>Pezizomycetes</taxon>
        <taxon>Pezizales</taxon>
        <taxon>Discinaceae</taxon>
        <taxon>Discina</taxon>
    </lineage>
</organism>
<accession>A0ABR3GPI4</accession>
<evidence type="ECO:0000313" key="10">
    <source>
        <dbReference type="Proteomes" id="UP001447188"/>
    </source>
</evidence>
<keyword evidence="3" id="KW-0813">Transport</keyword>
<proteinExistence type="inferred from homology"/>
<dbReference type="PANTHER" id="PTHR12266:SF0">
    <property type="entry name" value="MITOCHONDRIAL SODIUM_CALCIUM EXCHANGER PROTEIN"/>
    <property type="match status" value="1"/>
</dbReference>
<feature type="transmembrane region" description="Helical" evidence="7">
    <location>
        <begin position="12"/>
        <end position="32"/>
    </location>
</feature>
<evidence type="ECO:0000256" key="1">
    <source>
        <dbReference type="ARBA" id="ARBA00004141"/>
    </source>
</evidence>
<evidence type="ECO:0000313" key="9">
    <source>
        <dbReference type="EMBL" id="KAL0637748.1"/>
    </source>
</evidence>
<keyword evidence="4 7" id="KW-0812">Transmembrane</keyword>
<evidence type="ECO:0000256" key="2">
    <source>
        <dbReference type="ARBA" id="ARBA00008170"/>
    </source>
</evidence>
<comment type="caution">
    <text evidence="9">The sequence shown here is derived from an EMBL/GenBank/DDBJ whole genome shotgun (WGS) entry which is preliminary data.</text>
</comment>
<gene>
    <name evidence="9" type="ORF">Q9L58_003309</name>
</gene>
<comment type="similarity">
    <text evidence="2">Belongs to the Ca(2+):cation antiporter (CaCA) (TC 2.A.19) family.</text>
</comment>
<dbReference type="InterPro" id="IPR044880">
    <property type="entry name" value="NCX_ion-bd_dom_sf"/>
</dbReference>
<dbReference type="EMBL" id="JBBBZM010000031">
    <property type="protein sequence ID" value="KAL0637748.1"/>
    <property type="molecule type" value="Genomic_DNA"/>
</dbReference>
<feature type="transmembrane region" description="Helical" evidence="7">
    <location>
        <begin position="308"/>
        <end position="326"/>
    </location>
</feature>
<reference evidence="9 10" key="1">
    <citation type="submission" date="2024-02" db="EMBL/GenBank/DDBJ databases">
        <title>Discinaceae phylogenomics.</title>
        <authorList>
            <person name="Dirks A.C."/>
            <person name="James T.Y."/>
        </authorList>
    </citation>
    <scope>NUCLEOTIDE SEQUENCE [LARGE SCALE GENOMIC DNA]</scope>
    <source>
        <strain evidence="9 10">ACD0624</strain>
    </source>
</reference>